<evidence type="ECO:0000313" key="2">
    <source>
        <dbReference type="Proteomes" id="UP000183400"/>
    </source>
</evidence>
<dbReference type="Proteomes" id="UP000183400">
    <property type="component" value="Unassembled WGS sequence"/>
</dbReference>
<sequence>MGFQISGVDHGRLLFAMLSGQADHHLGKDAFVAPPLPAVVQGLVRPVLPGRIPPSQPIAVDEDNSTQNAPIINAWLAMGLGKEGLQTRHLGVT</sequence>
<protein>
    <submittedName>
        <fullName evidence="1">Uncharacterized protein</fullName>
    </submittedName>
</protein>
<dbReference type="EMBL" id="FNNP01000016">
    <property type="protein sequence ID" value="SDX92243.1"/>
    <property type="molecule type" value="Genomic_DNA"/>
</dbReference>
<reference evidence="2" key="1">
    <citation type="submission" date="2016-10" db="EMBL/GenBank/DDBJ databases">
        <authorList>
            <person name="Varghese N."/>
            <person name="Submissions S."/>
        </authorList>
    </citation>
    <scope>NUCLEOTIDE SEQUENCE [LARGE SCALE GENOMIC DNA]</scope>
    <source>
        <strain evidence="2">DSM 27839</strain>
    </source>
</reference>
<gene>
    <name evidence="1" type="ORF">SAMN05444358_11635</name>
</gene>
<name>A0A1H3FMD2_9RHOB</name>
<organism evidence="1 2">
    <name type="scientific">Ruegeria halocynthiae</name>
    <dbReference type="NCBI Taxonomy" id="985054"/>
    <lineage>
        <taxon>Bacteria</taxon>
        <taxon>Pseudomonadati</taxon>
        <taxon>Pseudomonadota</taxon>
        <taxon>Alphaproteobacteria</taxon>
        <taxon>Rhodobacterales</taxon>
        <taxon>Roseobacteraceae</taxon>
        <taxon>Ruegeria</taxon>
    </lineage>
</organism>
<dbReference type="AlphaFoldDB" id="A0A1H3FMD2"/>
<proteinExistence type="predicted"/>
<keyword evidence="2" id="KW-1185">Reference proteome</keyword>
<evidence type="ECO:0000313" key="1">
    <source>
        <dbReference type="EMBL" id="SDX92243.1"/>
    </source>
</evidence>
<accession>A0A1H3FMD2</accession>